<dbReference type="PANTHER" id="PTHR47038:SF1">
    <property type="entry name" value="BAG-ASSOCIATED GRAM PROTEIN 1"/>
    <property type="match status" value="1"/>
</dbReference>
<dbReference type="EMBL" id="JBCNJP010000027">
    <property type="protein sequence ID" value="KAK9051924.1"/>
    <property type="molecule type" value="Genomic_DNA"/>
</dbReference>
<reference evidence="2 3" key="1">
    <citation type="submission" date="2024-04" db="EMBL/GenBank/DDBJ databases">
        <title>The reference genome of an endangered Asteraceae, Deinandra increscens subsp. villosa, native to the Central Coast of California.</title>
        <authorList>
            <person name="Guilliams M."/>
            <person name="Hasenstab-Lehman K."/>
            <person name="Meyer R."/>
            <person name="Mcevoy S."/>
        </authorList>
    </citation>
    <scope>NUCLEOTIDE SEQUENCE [LARGE SCALE GENOMIC DNA]</scope>
    <source>
        <tissue evidence="2">Leaf</tissue>
    </source>
</reference>
<keyword evidence="1" id="KW-0812">Transmembrane</keyword>
<dbReference type="Proteomes" id="UP001408789">
    <property type="component" value="Unassembled WGS sequence"/>
</dbReference>
<evidence type="ECO:0000313" key="2">
    <source>
        <dbReference type="EMBL" id="KAK9051924.1"/>
    </source>
</evidence>
<keyword evidence="1" id="KW-1133">Transmembrane helix</keyword>
<proteinExistence type="predicted"/>
<name>A0AAP0CEN0_9ASTR</name>
<dbReference type="AlphaFoldDB" id="A0AAP0CEN0"/>
<dbReference type="InterPro" id="IPR044655">
    <property type="entry name" value="BAGP1-like"/>
</dbReference>
<gene>
    <name evidence="2" type="ORF">SSX86_028552</name>
</gene>
<evidence type="ECO:0000313" key="3">
    <source>
        <dbReference type="Proteomes" id="UP001408789"/>
    </source>
</evidence>
<feature type="transmembrane region" description="Helical" evidence="1">
    <location>
        <begin position="103"/>
        <end position="123"/>
    </location>
</feature>
<keyword evidence="3" id="KW-1185">Reference proteome</keyword>
<keyword evidence="1" id="KW-0472">Membrane</keyword>
<evidence type="ECO:0000256" key="1">
    <source>
        <dbReference type="SAM" id="Phobius"/>
    </source>
</evidence>
<comment type="caution">
    <text evidence="2">The sequence shown here is derived from an EMBL/GenBank/DDBJ whole genome shotgun (WGS) entry which is preliminary data.</text>
</comment>
<organism evidence="2 3">
    <name type="scientific">Deinandra increscens subsp. villosa</name>
    <dbReference type="NCBI Taxonomy" id="3103831"/>
    <lineage>
        <taxon>Eukaryota</taxon>
        <taxon>Viridiplantae</taxon>
        <taxon>Streptophyta</taxon>
        <taxon>Embryophyta</taxon>
        <taxon>Tracheophyta</taxon>
        <taxon>Spermatophyta</taxon>
        <taxon>Magnoliopsida</taxon>
        <taxon>eudicotyledons</taxon>
        <taxon>Gunneridae</taxon>
        <taxon>Pentapetalae</taxon>
        <taxon>asterids</taxon>
        <taxon>campanulids</taxon>
        <taxon>Asterales</taxon>
        <taxon>Asteraceae</taxon>
        <taxon>Asteroideae</taxon>
        <taxon>Heliantheae alliance</taxon>
        <taxon>Madieae</taxon>
        <taxon>Madiinae</taxon>
        <taxon>Deinandra</taxon>
    </lineage>
</organism>
<dbReference type="PANTHER" id="PTHR47038">
    <property type="entry name" value="BAG-ASSOCIATED GRAM PROTEIN 1"/>
    <property type="match status" value="1"/>
</dbReference>
<protein>
    <submittedName>
        <fullName evidence="2">Uncharacterized protein</fullName>
    </submittedName>
</protein>
<accession>A0AAP0CEN0</accession>
<sequence>MVGVICGSTMQTITLAVGRALGELVRTLGDRALCDSMVEVRESAGVAFSTLYKINMSVYDWYINWKSAVLGSITIPVESEGQTGAIWHPLSSSLGQMATLGDIGLAAAINLTTAFIFLLAFAIDRT</sequence>